<dbReference type="STRING" id="1246995.AFR_03325"/>
<feature type="transmembrane region" description="Helical" evidence="1">
    <location>
        <begin position="235"/>
        <end position="257"/>
    </location>
</feature>
<reference evidence="2 3" key="1">
    <citation type="journal article" date="2014" name="J. Biotechnol.">
        <title>Complete genome sequence of the actinobacterium Actinoplanes friuliensis HAG 010964, producer of the lipopeptide antibiotic friulimycin.</title>
        <authorList>
            <person name="Ruckert C."/>
            <person name="Szczepanowski R."/>
            <person name="Albersmeier A."/>
            <person name="Goesmann A."/>
            <person name="Fischer N."/>
            <person name="Steinkamper A."/>
            <person name="Puhler A."/>
            <person name="Biener R."/>
            <person name="Schwartz D."/>
            <person name="Kalinowski J."/>
        </authorList>
    </citation>
    <scope>NUCLEOTIDE SEQUENCE [LARGE SCALE GENOMIC DNA]</scope>
    <source>
        <strain evidence="2 3">DSM 7358</strain>
    </source>
</reference>
<protein>
    <recommendedName>
        <fullName evidence="4">ABC transporter permease</fullName>
    </recommendedName>
</protein>
<accession>U5VQ64</accession>
<keyword evidence="3" id="KW-1185">Reference proteome</keyword>
<feature type="transmembrane region" description="Helical" evidence="1">
    <location>
        <begin position="76"/>
        <end position="99"/>
    </location>
</feature>
<feature type="transmembrane region" description="Helical" evidence="1">
    <location>
        <begin position="155"/>
        <end position="176"/>
    </location>
</feature>
<evidence type="ECO:0008006" key="4">
    <source>
        <dbReference type="Google" id="ProtNLM"/>
    </source>
</evidence>
<dbReference type="OrthoDB" id="2014935at2"/>
<feature type="transmembrane region" description="Helical" evidence="1">
    <location>
        <begin position="188"/>
        <end position="215"/>
    </location>
</feature>
<feature type="transmembrane region" description="Helical" evidence="1">
    <location>
        <begin position="120"/>
        <end position="143"/>
    </location>
</feature>
<name>U5VQ64_9ACTN</name>
<organism evidence="2 3">
    <name type="scientific">Actinoplanes friuliensis DSM 7358</name>
    <dbReference type="NCBI Taxonomy" id="1246995"/>
    <lineage>
        <taxon>Bacteria</taxon>
        <taxon>Bacillati</taxon>
        <taxon>Actinomycetota</taxon>
        <taxon>Actinomycetes</taxon>
        <taxon>Micromonosporales</taxon>
        <taxon>Micromonosporaceae</taxon>
        <taxon>Actinoplanes</taxon>
    </lineage>
</organism>
<feature type="transmembrane region" description="Helical" evidence="1">
    <location>
        <begin position="426"/>
        <end position="453"/>
    </location>
</feature>
<sequence>MTGTWPLIRLILRRDRVLLPLWVVLLAVLPAAYVSSFRQLFPTAAGLDEYARVSAGNAGFVSLYGPLHGSSLGEMVAWRAGFIPVLVALFSVLTVIRHTRTDEEAGRTELIGSGVVSRHAGLAAALITTLGANLLLALFMTVVLVGQGLPATGSLLLGLGFGLTGAVFAGVAAVTAQLSGSARTARSLAMIAIAVAYVLRLAGDVSDLGTGTVAWLSWLSPIGWAQHLFPYGADVWWPAGLAVVTGATLVTASVLLASRRDVGAGLLPTRPGPAQAAPGLRSPLALAWRLQRGLLTAWIVGFALLGLVFGGVAQSIATLADDSAGLAEIFARLGGASGVVDSFLVGILGFLGLFAAAFAVQAMLRMRDEESTGHAELVLTTGVSRYRWVLSHLVFALLGPALALLVGGAVTGLVHGLAVHDVSGQLGAVLGGAAAQIPAVWVLAGVAAGLFGLLPRLAPLAWGALGVCVLVLLVGATLQLDQWVLDISPFTHVPHLPGGRASALPLVVLTVIAVVLGAAGLAGFRRRDVPAT</sequence>
<dbReference type="Proteomes" id="UP000017746">
    <property type="component" value="Chromosome"/>
</dbReference>
<dbReference type="eggNOG" id="COG3559">
    <property type="taxonomic scope" value="Bacteria"/>
</dbReference>
<evidence type="ECO:0000313" key="2">
    <source>
        <dbReference type="EMBL" id="AGZ38954.1"/>
    </source>
</evidence>
<dbReference type="KEGG" id="afs:AFR_03325"/>
<dbReference type="EMBL" id="CP006272">
    <property type="protein sequence ID" value="AGZ38954.1"/>
    <property type="molecule type" value="Genomic_DNA"/>
</dbReference>
<keyword evidence="1" id="KW-0472">Membrane</keyword>
<feature type="transmembrane region" description="Helical" evidence="1">
    <location>
        <begin position="343"/>
        <end position="364"/>
    </location>
</feature>
<feature type="transmembrane region" description="Helical" evidence="1">
    <location>
        <begin position="500"/>
        <end position="524"/>
    </location>
</feature>
<feature type="transmembrane region" description="Helical" evidence="1">
    <location>
        <begin position="294"/>
        <end position="317"/>
    </location>
</feature>
<proteinExistence type="predicted"/>
<evidence type="ECO:0000313" key="3">
    <source>
        <dbReference type="Proteomes" id="UP000017746"/>
    </source>
</evidence>
<feature type="transmembrane region" description="Helical" evidence="1">
    <location>
        <begin position="460"/>
        <end position="480"/>
    </location>
</feature>
<gene>
    <name evidence="2" type="ORF">AFR_03325</name>
</gene>
<keyword evidence="1" id="KW-1133">Transmembrane helix</keyword>
<evidence type="ECO:0000256" key="1">
    <source>
        <dbReference type="SAM" id="Phobius"/>
    </source>
</evidence>
<feature type="transmembrane region" description="Helical" evidence="1">
    <location>
        <begin position="393"/>
        <end position="414"/>
    </location>
</feature>
<dbReference type="RefSeq" id="WP_023357897.1">
    <property type="nucleotide sequence ID" value="NC_022657.1"/>
</dbReference>
<dbReference type="HOGENOM" id="CLU_036785_2_0_11"/>
<dbReference type="PATRIC" id="fig|1246995.3.peg.669"/>
<dbReference type="AlphaFoldDB" id="U5VQ64"/>
<keyword evidence="1" id="KW-0812">Transmembrane</keyword>